<evidence type="ECO:0000313" key="1">
    <source>
        <dbReference type="EMBL" id="MBZ3872299.1"/>
    </source>
</evidence>
<accession>A0AA41MHY5</accession>
<dbReference type="AlphaFoldDB" id="A0AA41MHY5"/>
<proteinExistence type="predicted"/>
<gene>
    <name evidence="1" type="ORF">SUZIE_117240</name>
</gene>
<keyword evidence="2" id="KW-1185">Reference proteome</keyword>
<dbReference type="Proteomes" id="UP001166674">
    <property type="component" value="Unassembled WGS sequence"/>
</dbReference>
<comment type="caution">
    <text evidence="1">The sequence shown here is derived from an EMBL/GenBank/DDBJ whole genome shotgun (WGS) entry which is preliminary data.</text>
</comment>
<organism evidence="1 2">
    <name type="scientific">Sciurus carolinensis</name>
    <name type="common">Eastern gray squirrel</name>
    <dbReference type="NCBI Taxonomy" id="30640"/>
    <lineage>
        <taxon>Eukaryota</taxon>
        <taxon>Metazoa</taxon>
        <taxon>Chordata</taxon>
        <taxon>Craniata</taxon>
        <taxon>Vertebrata</taxon>
        <taxon>Euteleostomi</taxon>
        <taxon>Mammalia</taxon>
        <taxon>Eutheria</taxon>
        <taxon>Euarchontoglires</taxon>
        <taxon>Glires</taxon>
        <taxon>Rodentia</taxon>
        <taxon>Sciuromorpha</taxon>
        <taxon>Sciuridae</taxon>
        <taxon>Sciurinae</taxon>
        <taxon>Sciurini</taxon>
        <taxon>Sciurus</taxon>
    </lineage>
</organism>
<dbReference type="EMBL" id="JAATJV010186628">
    <property type="protein sequence ID" value="MBZ3872299.1"/>
    <property type="molecule type" value="Genomic_DNA"/>
</dbReference>
<reference evidence="1" key="1">
    <citation type="submission" date="2020-03" db="EMBL/GenBank/DDBJ databases">
        <title>Studies in the Genomics of Life Span.</title>
        <authorList>
            <person name="Glass D."/>
        </authorList>
    </citation>
    <scope>NUCLEOTIDE SEQUENCE</scope>
    <source>
        <strain evidence="1">SUZIE</strain>
        <tissue evidence="1">Muscle</tissue>
    </source>
</reference>
<protein>
    <submittedName>
        <fullName evidence="1">Importin subunit alpha-8</fullName>
    </submittedName>
</protein>
<sequence length="108" mass="11812">MSLSQTMHPTSVGPDFVNHTNHISVECHMDLMLRQELISLQGSSQAMLLVPSAFCCIVTVRISQIATGQSYFTNGCNEHTSQEVDPGVLPRLVQLIISSELNISILSL</sequence>
<name>A0AA41MHY5_SCICA</name>
<evidence type="ECO:0000313" key="2">
    <source>
        <dbReference type="Proteomes" id="UP001166674"/>
    </source>
</evidence>